<evidence type="ECO:0000313" key="4">
    <source>
        <dbReference type="Proteomes" id="UP000728185"/>
    </source>
</evidence>
<dbReference type="PANTHER" id="PTHR47357">
    <property type="entry name" value="COP1-INTERACTIVE PROTEIN 1"/>
    <property type="match status" value="1"/>
</dbReference>
<gene>
    <name evidence="3" type="ORF">FBUS_07546</name>
</gene>
<dbReference type="PANTHER" id="PTHR47357:SF1">
    <property type="entry name" value="SPINDLE POLE BODY COMPONENT 110"/>
    <property type="match status" value="1"/>
</dbReference>
<dbReference type="Proteomes" id="UP000728185">
    <property type="component" value="Unassembled WGS sequence"/>
</dbReference>
<dbReference type="GO" id="GO:0005856">
    <property type="term" value="C:cytoskeleton"/>
    <property type="evidence" value="ECO:0007669"/>
    <property type="project" value="TreeGrafter"/>
</dbReference>
<proteinExistence type="predicted"/>
<keyword evidence="1" id="KW-0175">Coiled coil</keyword>
<protein>
    <submittedName>
        <fullName evidence="3">Uncharacterized protein</fullName>
    </submittedName>
</protein>
<feature type="coiled-coil region" evidence="1">
    <location>
        <begin position="433"/>
        <end position="611"/>
    </location>
</feature>
<feature type="coiled-coil region" evidence="1">
    <location>
        <begin position="272"/>
        <end position="397"/>
    </location>
</feature>
<evidence type="ECO:0000256" key="2">
    <source>
        <dbReference type="SAM" id="MobiDB-lite"/>
    </source>
</evidence>
<feature type="region of interest" description="Disordered" evidence="2">
    <location>
        <begin position="719"/>
        <end position="741"/>
    </location>
</feature>
<dbReference type="AlphaFoldDB" id="A0A8E0VH87"/>
<keyword evidence="4" id="KW-1185">Reference proteome</keyword>
<comment type="caution">
    <text evidence="3">The sequence shown here is derived from an EMBL/GenBank/DDBJ whole genome shotgun (WGS) entry which is preliminary data.</text>
</comment>
<dbReference type="EMBL" id="LUCM01007746">
    <property type="protein sequence ID" value="KAA0189411.1"/>
    <property type="molecule type" value="Genomic_DNA"/>
</dbReference>
<dbReference type="OrthoDB" id="10064612at2759"/>
<reference evidence="3" key="1">
    <citation type="submission" date="2019-05" db="EMBL/GenBank/DDBJ databases">
        <title>Annotation for the trematode Fasciolopsis buski.</title>
        <authorList>
            <person name="Choi Y.-J."/>
        </authorList>
    </citation>
    <scope>NUCLEOTIDE SEQUENCE</scope>
    <source>
        <strain evidence="3">HT</strain>
        <tissue evidence="3">Whole worm</tissue>
    </source>
</reference>
<sequence>MFMRTNFFKNFRKDGEFIEDRDLENGGSMCASPGKPSLWGSFDDSEASTSCDIDEDIYFSEEAFKHHNANCDGTKKANFASGRNNYRQDFNNLVDRVHNRKPSENVQPEKTDGDTMLKMVRAPSSPPPSKFNPCESQTSPMLNFLKKKSITEKPISPDVKRGSHIIGFVSQTAKCDVTSTACYNDVSQSSPDAANQMSTEIQFEPVKCHVVEAESDTEASSRLVQTQELLIEKRLFREDFVRLSSEIDRLSTASGNHKNYIYITTVESSATLEAANAKINRLDYLVKQKEGEIETLKILQAKEIEDMRNESAQLKDSLISLKENAKKCELVNQELKYCNEILNAQRSTNAKLSEERNQYRKALEESKSGLQEMEQKLTELRLKYEASRDEVTQLNTKAMRYDTAIENGTTKIAQLNQVISDLTVQLEYSRQELASQKLKEKNLQEKIKTKETEVLEIAQKYELIQETIKMNEKNTENVISEKNEEIKVLQMELDSRNNERGAEKKKLEKKFNETVTHVAELKEQTKRLTQEKRELTKTLTATERKLSNLEKEILLKREEKEQQIKEKEFLLEKLEKLAAQVGEQQKKLASNEMELEQLRKVEQEYREFQHQVYTNSPPASSQLPDEIGIKVTQTPKSPALSFKLHTMSVLKTPQKTPRSILKQPGSASKRRRVFFAAHADQALEDDKIVLDPIDTGEGYDQCNETNLFPCNFETPKAPVQQLSTPEKVSNIRKTPRKSGPKVLELKMKTPPVKASADWFECDKLFGVGSED</sequence>
<name>A0A8E0VH87_9TREM</name>
<accession>A0A8E0VH87</accession>
<evidence type="ECO:0000256" key="1">
    <source>
        <dbReference type="SAM" id="Coils"/>
    </source>
</evidence>
<evidence type="ECO:0000313" key="3">
    <source>
        <dbReference type="EMBL" id="KAA0189411.1"/>
    </source>
</evidence>
<dbReference type="GO" id="GO:0005200">
    <property type="term" value="F:structural constituent of cytoskeleton"/>
    <property type="evidence" value="ECO:0007669"/>
    <property type="project" value="TreeGrafter"/>
</dbReference>
<organism evidence="3 4">
    <name type="scientific">Fasciolopsis buskii</name>
    <dbReference type="NCBI Taxonomy" id="27845"/>
    <lineage>
        <taxon>Eukaryota</taxon>
        <taxon>Metazoa</taxon>
        <taxon>Spiralia</taxon>
        <taxon>Lophotrochozoa</taxon>
        <taxon>Platyhelminthes</taxon>
        <taxon>Trematoda</taxon>
        <taxon>Digenea</taxon>
        <taxon>Plagiorchiida</taxon>
        <taxon>Echinostomata</taxon>
        <taxon>Echinostomatoidea</taxon>
        <taxon>Fasciolidae</taxon>
        <taxon>Fasciolopsis</taxon>
    </lineage>
</organism>